<proteinExistence type="predicted"/>
<dbReference type="RefSeq" id="WP_066466187.1">
    <property type="nucleotide sequence ID" value="NZ_MATO01000064.1"/>
</dbReference>
<keyword evidence="1" id="KW-0472">Membrane</keyword>
<evidence type="ECO:0000256" key="1">
    <source>
        <dbReference type="SAM" id="Phobius"/>
    </source>
</evidence>
<organism evidence="2 3">
    <name type="scientific">Caryophanon latum</name>
    <dbReference type="NCBI Taxonomy" id="33977"/>
    <lineage>
        <taxon>Bacteria</taxon>
        <taxon>Bacillati</taxon>
        <taxon>Bacillota</taxon>
        <taxon>Bacilli</taxon>
        <taxon>Bacillales</taxon>
        <taxon>Caryophanaceae</taxon>
        <taxon>Caryophanon</taxon>
    </lineage>
</organism>
<protein>
    <recommendedName>
        <fullName evidence="4">Redox protein</fullName>
    </recommendedName>
</protein>
<dbReference type="Proteomes" id="UP000093482">
    <property type="component" value="Unassembled WGS sequence"/>
</dbReference>
<gene>
    <name evidence="2" type="ORF">A6K76_14775</name>
</gene>
<dbReference type="EMBL" id="MATO01000064">
    <property type="protein sequence ID" value="OCS85996.1"/>
    <property type="molecule type" value="Genomic_DNA"/>
</dbReference>
<evidence type="ECO:0008006" key="4">
    <source>
        <dbReference type="Google" id="ProtNLM"/>
    </source>
</evidence>
<evidence type="ECO:0000313" key="2">
    <source>
        <dbReference type="EMBL" id="OCS85996.1"/>
    </source>
</evidence>
<comment type="caution">
    <text evidence="2">The sequence shown here is derived from an EMBL/GenBank/DDBJ whole genome shotgun (WGS) entry which is preliminary data.</text>
</comment>
<evidence type="ECO:0000313" key="3">
    <source>
        <dbReference type="Proteomes" id="UP000093482"/>
    </source>
</evidence>
<accession>A0A1C0YFP8</accession>
<keyword evidence="1" id="KW-0812">Transmembrane</keyword>
<sequence length="113" mass="12679">MTEVEQKRAARKRINCKECDGVMMVDFNEAEFGRLMKVSGRQKIEERTFFENCPHCGVRNEVASTNKNEWGDRKAPSFGAILFTGAFSCLMIVGGMAVVGFFAWQGIKTIFGL</sequence>
<feature type="transmembrane region" description="Helical" evidence="1">
    <location>
        <begin position="78"/>
        <end position="104"/>
    </location>
</feature>
<keyword evidence="3" id="KW-1185">Reference proteome</keyword>
<name>A0A1C0YFP8_9BACL</name>
<reference evidence="2 3" key="1">
    <citation type="submission" date="2016-07" db="EMBL/GenBank/DDBJ databases">
        <title>Caryophanon latum genome sequencing.</title>
        <authorList>
            <person name="Verma A."/>
            <person name="Pal Y."/>
            <person name="Krishnamurthi S."/>
        </authorList>
    </citation>
    <scope>NUCLEOTIDE SEQUENCE [LARGE SCALE GENOMIC DNA]</scope>
    <source>
        <strain evidence="2 3">DSM 14151</strain>
    </source>
</reference>
<dbReference type="AlphaFoldDB" id="A0A1C0YFP8"/>
<keyword evidence="1" id="KW-1133">Transmembrane helix</keyword>
<dbReference type="OrthoDB" id="2453541at2"/>